<dbReference type="PANTHER" id="PTHR11037">
    <property type="entry name" value="TRANSCRIPTION FACTOR CP2"/>
    <property type="match status" value="1"/>
</dbReference>
<keyword evidence="11" id="KW-1185">Reference proteome</keyword>
<dbReference type="InterPro" id="IPR007604">
    <property type="entry name" value="CP2"/>
</dbReference>
<comment type="subcellular location">
    <subcellularLocation>
        <location evidence="1 7">Nucleus</location>
    </subcellularLocation>
</comment>
<dbReference type="InterPro" id="IPR041418">
    <property type="entry name" value="SAM_3"/>
</dbReference>
<dbReference type="CDD" id="cd09537">
    <property type="entry name" value="SAM_CP2-like"/>
    <property type="match status" value="1"/>
</dbReference>
<dbReference type="InterPro" id="IPR040167">
    <property type="entry name" value="TF_CP2-like"/>
</dbReference>
<comment type="similarity">
    <text evidence="2">Belongs to the grh/CP2 family. CP2 subfamily.</text>
</comment>
<protein>
    <submittedName>
        <fullName evidence="10">Upstream binding protein 1</fullName>
    </submittedName>
</protein>
<dbReference type="PROSITE" id="PS51968">
    <property type="entry name" value="GRH_CP2_DB"/>
    <property type="match status" value="1"/>
</dbReference>
<dbReference type="InterPro" id="IPR013761">
    <property type="entry name" value="SAM/pointed_sf"/>
</dbReference>
<evidence type="ECO:0000256" key="1">
    <source>
        <dbReference type="ARBA" id="ARBA00004123"/>
    </source>
</evidence>
<dbReference type="GO" id="GO:0000978">
    <property type="term" value="F:RNA polymerase II cis-regulatory region sequence-specific DNA binding"/>
    <property type="evidence" value="ECO:0007669"/>
    <property type="project" value="TreeGrafter"/>
</dbReference>
<feature type="domain" description="Grh/CP2 DB" evidence="9">
    <location>
        <begin position="1"/>
        <end position="66"/>
    </location>
</feature>
<feature type="compositionally biased region" description="Polar residues" evidence="8">
    <location>
        <begin position="90"/>
        <end position="124"/>
    </location>
</feature>
<sequence>MNIALQPKGADRKQKTDREKMEKRTPQEKEKYQPSYEATILTEMTIDASGSEVIDQEQKKSTKRSMLGEVGDFLAKRGTASPWPELPFSSPVTPANLQSSQPQNSSYTVTDSSDCSSPNHQSEGALNPGGHLLSSASIQEAQQWLQSNRFAAFSRLFANYAGADMLKLSRDDIIQICGAADGIRLFNALNSRTVRPRLTIYICQELQEAKKSPSPEPSTQPSTEESTEKCSENGHSLSPHRSVYHAIFLEELTVAELMEKIAVLFNIYPEQIYRQGPTGIHILVSDQMVQNFKDEVCFSLETSEDDSGKDHVVLK</sequence>
<keyword evidence="5" id="KW-0804">Transcription</keyword>
<dbReference type="Ensembl" id="ENSEBUT00000022476.1">
    <property type="protein sequence ID" value="ENSEBUP00000021900.1"/>
    <property type="gene ID" value="ENSEBUG00000013513.1"/>
</dbReference>
<evidence type="ECO:0000256" key="5">
    <source>
        <dbReference type="ARBA" id="ARBA00023163"/>
    </source>
</evidence>
<evidence type="ECO:0000256" key="2">
    <source>
        <dbReference type="ARBA" id="ARBA00010852"/>
    </source>
</evidence>
<keyword evidence="4 7" id="KW-0238">DNA-binding</keyword>
<evidence type="ECO:0000256" key="7">
    <source>
        <dbReference type="PROSITE-ProRule" id="PRU01313"/>
    </source>
</evidence>
<feature type="region of interest" description="Disordered" evidence="8">
    <location>
        <begin position="80"/>
        <end position="131"/>
    </location>
</feature>
<organism evidence="10 11">
    <name type="scientific">Eptatretus burgeri</name>
    <name type="common">Inshore hagfish</name>
    <dbReference type="NCBI Taxonomy" id="7764"/>
    <lineage>
        <taxon>Eukaryota</taxon>
        <taxon>Metazoa</taxon>
        <taxon>Chordata</taxon>
        <taxon>Craniata</taxon>
        <taxon>Vertebrata</taxon>
        <taxon>Cyclostomata</taxon>
        <taxon>Myxini</taxon>
        <taxon>Myxiniformes</taxon>
        <taxon>Myxinidae</taxon>
        <taxon>Eptatretinae</taxon>
        <taxon>Eptatretus</taxon>
    </lineage>
</organism>
<feature type="region of interest" description="Disordered" evidence="8">
    <location>
        <begin position="1"/>
        <end position="37"/>
    </location>
</feature>
<evidence type="ECO:0000313" key="11">
    <source>
        <dbReference type="Proteomes" id="UP000694388"/>
    </source>
</evidence>
<keyword evidence="6 7" id="KW-0539">Nucleus</keyword>
<evidence type="ECO:0000259" key="9">
    <source>
        <dbReference type="PROSITE" id="PS51968"/>
    </source>
</evidence>
<dbReference type="GO" id="GO:0001228">
    <property type="term" value="F:DNA-binding transcription activator activity, RNA polymerase II-specific"/>
    <property type="evidence" value="ECO:0007669"/>
    <property type="project" value="TreeGrafter"/>
</dbReference>
<dbReference type="AlphaFoldDB" id="A0A8C4QYY2"/>
<dbReference type="SUPFAM" id="SSF47769">
    <property type="entry name" value="SAM/Pointed domain"/>
    <property type="match status" value="1"/>
</dbReference>
<reference evidence="10" key="1">
    <citation type="submission" date="2025-08" db="UniProtKB">
        <authorList>
            <consortium name="Ensembl"/>
        </authorList>
    </citation>
    <scope>IDENTIFICATION</scope>
</reference>
<evidence type="ECO:0000256" key="3">
    <source>
        <dbReference type="ARBA" id="ARBA00023015"/>
    </source>
</evidence>
<evidence type="ECO:0000313" key="10">
    <source>
        <dbReference type="Ensembl" id="ENSEBUP00000021900.1"/>
    </source>
</evidence>
<keyword evidence="3" id="KW-0805">Transcription regulation</keyword>
<dbReference type="Proteomes" id="UP000694388">
    <property type="component" value="Unplaced"/>
</dbReference>
<dbReference type="GeneTree" id="ENSGT00940000156148"/>
<dbReference type="Pfam" id="PF18016">
    <property type="entry name" value="SAM_3"/>
    <property type="match status" value="1"/>
</dbReference>
<feature type="compositionally biased region" description="Basic and acidic residues" evidence="8">
    <location>
        <begin position="9"/>
        <end position="32"/>
    </location>
</feature>
<reference evidence="10" key="2">
    <citation type="submission" date="2025-09" db="UniProtKB">
        <authorList>
            <consortium name="Ensembl"/>
        </authorList>
    </citation>
    <scope>IDENTIFICATION</scope>
</reference>
<accession>A0A8C4QYY2</accession>
<name>A0A8C4QYY2_EPTBU</name>
<evidence type="ECO:0000256" key="8">
    <source>
        <dbReference type="SAM" id="MobiDB-lite"/>
    </source>
</evidence>
<dbReference type="Pfam" id="PF25416">
    <property type="entry name" value="GRHL1_C"/>
    <property type="match status" value="1"/>
</dbReference>
<evidence type="ECO:0000256" key="6">
    <source>
        <dbReference type="ARBA" id="ARBA00023242"/>
    </source>
</evidence>
<proteinExistence type="inferred from homology"/>
<dbReference type="PANTHER" id="PTHR11037:SF21">
    <property type="entry name" value="GEMINI, ISOFORM C"/>
    <property type="match status" value="1"/>
</dbReference>
<dbReference type="GO" id="GO:0005634">
    <property type="term" value="C:nucleus"/>
    <property type="evidence" value="ECO:0007669"/>
    <property type="project" value="UniProtKB-SubCell"/>
</dbReference>
<dbReference type="InterPro" id="IPR057520">
    <property type="entry name" value="GRHL1/CP2_C"/>
</dbReference>
<feature type="region of interest" description="Disordered" evidence="8">
    <location>
        <begin position="209"/>
        <end position="236"/>
    </location>
</feature>
<dbReference type="Gene3D" id="1.10.150.50">
    <property type="entry name" value="Transcription Factor, Ets-1"/>
    <property type="match status" value="1"/>
</dbReference>
<evidence type="ECO:0000256" key="4">
    <source>
        <dbReference type="ARBA" id="ARBA00023125"/>
    </source>
</evidence>
<dbReference type="OMA" id="YITVINE"/>